<dbReference type="PANTHER" id="PTHR36183">
    <property type="entry name" value="BETA-GLUCURONIDASE"/>
    <property type="match status" value="1"/>
</dbReference>
<feature type="compositionally biased region" description="Acidic residues" evidence="1">
    <location>
        <begin position="258"/>
        <end position="275"/>
    </location>
</feature>
<feature type="region of interest" description="Disordered" evidence="1">
    <location>
        <begin position="236"/>
        <end position="373"/>
    </location>
</feature>
<sequence length="679" mass="71760">MARNMGPQALAAMVLVIAASCVGSLDFEVDLDATNEQRLRISPGYLGLSVEPLSQMQLYARDDVFRQLITNLAELNAGPFNIRIGGSMQDFETFDTPADTWKAMKELWEHVDKRLSYTIGLNLMARNTSHAVAQVKSAARVLPPEAVASLAVGNEPDSFGSEELPADNTELPPRTKGTYLRPGTPGGWFQEQAVFARALAPVLKGWLGTTRALQGPAMANMKVWDLAAVGAFARLGTDPGDWAGSTAGSDDGARSDRSDEEADGNDKEEDEADEEGEHRQALQDPGRQKEGQQGEQQREQRLPVDAHTQASRLERTSARSIPRLAARATGGAAAPNHSPSSSRRGARGSRDDSRDDDGQSSLNAEQGIGPAQGPYAKVVSCHKYAANANDERHAKVAHLVADTPHDDVVGLVGRYAAEAHKQGLQFRLDETNSLASAGKAGVSDTLAGALFVVDTALGAARAGSQGVNFHAAGCAPYSPILLPPYCNNTGPLPQTAEKYWATCPDTCGQPDAPAIPSAPYYGLWLVQRALAGAGRSDAPLYMLSAAAIKGPKHPLARLYVLTVGEEEVRLVLVNRATKGHVMDVTVALKGAAANELASGRLVHLRATDEASGLSAPYPSLLLGGQTIDQATGKVSGKAESAKIMVMQGADGAAVVKVPMPPASAALLVMAREKARRDKA</sequence>
<gene>
    <name evidence="3" type="ORF">CLEI1391_LOCUS8219</name>
</gene>
<feature type="compositionally biased region" description="Basic and acidic residues" evidence="1">
    <location>
        <begin position="348"/>
        <end position="357"/>
    </location>
</feature>
<evidence type="ECO:0000256" key="1">
    <source>
        <dbReference type="SAM" id="MobiDB-lite"/>
    </source>
</evidence>
<keyword evidence="2" id="KW-0732">Signal</keyword>
<protein>
    <recommendedName>
        <fullName evidence="4">Beta-glucuronidase C-terminal domain-containing protein</fullName>
    </recommendedName>
</protein>
<dbReference type="EMBL" id="HBFB01014545">
    <property type="protein sequence ID" value="CAD8677865.1"/>
    <property type="molecule type" value="Transcribed_RNA"/>
</dbReference>
<dbReference type="InterPro" id="IPR052974">
    <property type="entry name" value="GH79_Enzymes"/>
</dbReference>
<dbReference type="AlphaFoldDB" id="A0A7S0RHN0"/>
<reference evidence="3" key="1">
    <citation type="submission" date="2021-01" db="EMBL/GenBank/DDBJ databases">
        <authorList>
            <person name="Corre E."/>
            <person name="Pelletier E."/>
            <person name="Niang G."/>
            <person name="Scheremetjew M."/>
            <person name="Finn R."/>
            <person name="Kale V."/>
            <person name="Holt S."/>
            <person name="Cochrane G."/>
            <person name="Meng A."/>
            <person name="Brown T."/>
            <person name="Cohen L."/>
        </authorList>
    </citation>
    <scope>NUCLEOTIDE SEQUENCE</scope>
    <source>
        <strain evidence="3">SAG 11-49</strain>
    </source>
</reference>
<feature type="signal peptide" evidence="2">
    <location>
        <begin position="1"/>
        <end position="24"/>
    </location>
</feature>
<name>A0A7S0RHN0_9CHLO</name>
<dbReference type="Gene3D" id="3.20.20.80">
    <property type="entry name" value="Glycosidases"/>
    <property type="match status" value="2"/>
</dbReference>
<feature type="compositionally biased region" description="Basic and acidic residues" evidence="1">
    <location>
        <begin position="276"/>
        <end position="304"/>
    </location>
</feature>
<dbReference type="PANTHER" id="PTHR36183:SF2">
    <property type="entry name" value="BETA-GLUCURONIDASE C-TERMINAL DOMAIN-CONTAINING PROTEIN"/>
    <property type="match status" value="1"/>
</dbReference>
<dbReference type="PROSITE" id="PS51257">
    <property type="entry name" value="PROKAR_LIPOPROTEIN"/>
    <property type="match status" value="1"/>
</dbReference>
<evidence type="ECO:0000256" key="2">
    <source>
        <dbReference type="SAM" id="SignalP"/>
    </source>
</evidence>
<feature type="compositionally biased region" description="Low complexity" evidence="1">
    <location>
        <begin position="325"/>
        <end position="343"/>
    </location>
</feature>
<organism evidence="3">
    <name type="scientific">Chlamydomonas leiostraca</name>
    <dbReference type="NCBI Taxonomy" id="1034604"/>
    <lineage>
        <taxon>Eukaryota</taxon>
        <taxon>Viridiplantae</taxon>
        <taxon>Chlorophyta</taxon>
        <taxon>core chlorophytes</taxon>
        <taxon>Chlorophyceae</taxon>
        <taxon>CS clade</taxon>
        <taxon>Chlamydomonadales</taxon>
        <taxon>Chlamydomonadaceae</taxon>
        <taxon>Chlamydomonas</taxon>
    </lineage>
</organism>
<evidence type="ECO:0008006" key="4">
    <source>
        <dbReference type="Google" id="ProtNLM"/>
    </source>
</evidence>
<feature type="chain" id="PRO_5030672114" description="Beta-glucuronidase C-terminal domain-containing protein" evidence="2">
    <location>
        <begin position="25"/>
        <end position="679"/>
    </location>
</feature>
<accession>A0A7S0RHN0</accession>
<evidence type="ECO:0000313" key="3">
    <source>
        <dbReference type="EMBL" id="CAD8677865.1"/>
    </source>
</evidence>
<proteinExistence type="predicted"/>